<keyword evidence="5" id="KW-1185">Reference proteome</keyword>
<evidence type="ECO:0000256" key="2">
    <source>
        <dbReference type="ARBA" id="ARBA00022685"/>
    </source>
</evidence>
<gene>
    <name evidence="4" type="ORF">ONB1V03_LOCUS1122</name>
</gene>
<keyword evidence="2" id="KW-0165">Cleavage on pair of basic residues</keyword>
<protein>
    <recommendedName>
        <fullName evidence="6">Insulin-like domain-containing protein</fullName>
    </recommendedName>
</protein>
<evidence type="ECO:0000256" key="3">
    <source>
        <dbReference type="ARBA" id="ARBA00022729"/>
    </source>
</evidence>
<evidence type="ECO:0000256" key="1">
    <source>
        <dbReference type="ARBA" id="ARBA00009034"/>
    </source>
</evidence>
<evidence type="ECO:0008006" key="6">
    <source>
        <dbReference type="Google" id="ProtNLM"/>
    </source>
</evidence>
<dbReference type="Proteomes" id="UP000728032">
    <property type="component" value="Unassembled WGS sequence"/>
</dbReference>
<dbReference type="OrthoDB" id="10626036at2759"/>
<accession>A0A7R9LA89</accession>
<dbReference type="Gene3D" id="1.10.100.10">
    <property type="entry name" value="Insulin-like"/>
    <property type="match status" value="1"/>
</dbReference>
<keyword evidence="3" id="KW-0732">Signal</keyword>
<dbReference type="EMBL" id="OC914982">
    <property type="protein sequence ID" value="CAD7637954.1"/>
    <property type="molecule type" value="Genomic_DNA"/>
</dbReference>
<reference evidence="4" key="1">
    <citation type="submission" date="2020-11" db="EMBL/GenBank/DDBJ databases">
        <authorList>
            <person name="Tran Van P."/>
        </authorList>
    </citation>
    <scope>NUCLEOTIDE SEQUENCE</scope>
</reference>
<proteinExistence type="inferred from homology"/>
<dbReference type="PROSITE" id="PS00262">
    <property type="entry name" value="INSULIN"/>
    <property type="match status" value="1"/>
</dbReference>
<name>A0A7R9LA89_9ACAR</name>
<evidence type="ECO:0000313" key="4">
    <source>
        <dbReference type="EMBL" id="CAD7637954.1"/>
    </source>
</evidence>
<dbReference type="EMBL" id="CAJPVJ010000157">
    <property type="protein sequence ID" value="CAG2161517.1"/>
    <property type="molecule type" value="Genomic_DNA"/>
</dbReference>
<dbReference type="SUPFAM" id="SSF56994">
    <property type="entry name" value="Insulin-like"/>
    <property type="match status" value="1"/>
</dbReference>
<evidence type="ECO:0000313" key="5">
    <source>
        <dbReference type="Proteomes" id="UP000728032"/>
    </source>
</evidence>
<dbReference type="InterPro" id="IPR036438">
    <property type="entry name" value="Insulin-like_sf"/>
</dbReference>
<dbReference type="InterPro" id="IPR022353">
    <property type="entry name" value="Insulin_CS"/>
</dbReference>
<sequence length="99" mass="11324">MLFPFKSMSKNDRRVCRQKSGETERKRNIQQLVGICCQEACSLQTLTKYCRPGSVSSPGTWPSSEGVPNTMLVDDRDDIFKLRLPLFRPPENVGQYVKK</sequence>
<organism evidence="4">
    <name type="scientific">Oppiella nova</name>
    <dbReference type="NCBI Taxonomy" id="334625"/>
    <lineage>
        <taxon>Eukaryota</taxon>
        <taxon>Metazoa</taxon>
        <taxon>Ecdysozoa</taxon>
        <taxon>Arthropoda</taxon>
        <taxon>Chelicerata</taxon>
        <taxon>Arachnida</taxon>
        <taxon>Acari</taxon>
        <taxon>Acariformes</taxon>
        <taxon>Sarcoptiformes</taxon>
        <taxon>Oribatida</taxon>
        <taxon>Brachypylina</taxon>
        <taxon>Oppioidea</taxon>
        <taxon>Oppiidae</taxon>
        <taxon>Oppiella</taxon>
    </lineage>
</organism>
<dbReference type="AlphaFoldDB" id="A0A7R9LA89"/>
<comment type="similarity">
    <text evidence="1">Belongs to the insulin family.</text>
</comment>